<keyword evidence="13" id="KW-0009">Actin-binding</keyword>
<evidence type="ECO:0000256" key="19">
    <source>
        <dbReference type="SAM" id="Phobius"/>
    </source>
</evidence>
<feature type="transmembrane region" description="Helical" evidence="19">
    <location>
        <begin position="1242"/>
        <end position="1271"/>
    </location>
</feature>
<evidence type="ECO:0000256" key="14">
    <source>
        <dbReference type="ARBA" id="ARBA00023212"/>
    </source>
</evidence>
<dbReference type="PANTHER" id="PTHR47969">
    <property type="entry name" value="CHROMOSOME-ASSOCIATED KINESIN KIF4A-RELATED"/>
    <property type="match status" value="1"/>
</dbReference>
<gene>
    <name evidence="22" type="ORF">PROFUN_04214</name>
</gene>
<keyword evidence="5" id="KW-0493">Microtubule</keyword>
<dbReference type="SMART" id="SM00033">
    <property type="entry name" value="CH"/>
    <property type="match status" value="4"/>
</dbReference>
<feature type="domain" description="Kinesin motor" evidence="21">
    <location>
        <begin position="36"/>
        <end position="369"/>
    </location>
</feature>
<dbReference type="CDD" id="cd21219">
    <property type="entry name" value="CH_PLS_FIM_rpt3"/>
    <property type="match status" value="1"/>
</dbReference>
<evidence type="ECO:0000256" key="17">
    <source>
        <dbReference type="SAM" id="Coils"/>
    </source>
</evidence>
<dbReference type="CDD" id="cd00106">
    <property type="entry name" value="KISc"/>
    <property type="match status" value="1"/>
</dbReference>
<keyword evidence="11 17" id="KW-0175">Coiled coil</keyword>
<dbReference type="InterPro" id="IPR032816">
    <property type="entry name" value="VTT_dom"/>
</dbReference>
<evidence type="ECO:0000256" key="6">
    <source>
        <dbReference type="ARBA" id="ARBA00022723"/>
    </source>
</evidence>
<dbReference type="InterPro" id="IPR036961">
    <property type="entry name" value="Kinesin_motor_dom_sf"/>
</dbReference>
<dbReference type="SUPFAM" id="SSF47576">
    <property type="entry name" value="Calponin-homology domain, CH-domain"/>
    <property type="match status" value="1"/>
</dbReference>
<keyword evidence="23" id="KW-1185">Reference proteome</keyword>
<evidence type="ECO:0000256" key="10">
    <source>
        <dbReference type="ARBA" id="ARBA00022840"/>
    </source>
</evidence>
<feature type="domain" description="Calponin-homology (CH)" evidence="20">
    <location>
        <begin position="592"/>
        <end position="704"/>
    </location>
</feature>
<keyword evidence="9" id="KW-0106">Calcium</keyword>
<dbReference type="GO" id="GO:0046872">
    <property type="term" value="F:metal ion binding"/>
    <property type="evidence" value="ECO:0007669"/>
    <property type="project" value="UniProtKB-KW"/>
</dbReference>
<dbReference type="FunFam" id="1.10.418.10:FF:000010">
    <property type="entry name" value="Plastin-3 isoform 1"/>
    <property type="match status" value="1"/>
</dbReference>
<dbReference type="SUPFAM" id="SSF52540">
    <property type="entry name" value="P-loop containing nucleoside triphosphate hydrolases"/>
    <property type="match status" value="1"/>
</dbReference>
<dbReference type="InterPro" id="IPR027640">
    <property type="entry name" value="Kinesin-like_fam"/>
</dbReference>
<dbReference type="Gene3D" id="1.10.418.10">
    <property type="entry name" value="Calponin-like domain"/>
    <property type="match status" value="4"/>
</dbReference>
<keyword evidence="10 16" id="KW-0067">ATP-binding</keyword>
<feature type="region of interest" description="Disordered" evidence="18">
    <location>
        <begin position="1"/>
        <end position="20"/>
    </location>
</feature>
<dbReference type="PROSITE" id="PS50021">
    <property type="entry name" value="CH"/>
    <property type="match status" value="4"/>
</dbReference>
<dbReference type="PROSITE" id="PS00411">
    <property type="entry name" value="KINESIN_MOTOR_1"/>
    <property type="match status" value="1"/>
</dbReference>
<dbReference type="GO" id="GO:0005874">
    <property type="term" value="C:microtubule"/>
    <property type="evidence" value="ECO:0007669"/>
    <property type="project" value="UniProtKB-KW"/>
</dbReference>
<keyword evidence="4" id="KW-0963">Cytoplasm</keyword>
<dbReference type="Gene3D" id="3.40.850.10">
    <property type="entry name" value="Kinesin motor domain"/>
    <property type="match status" value="1"/>
</dbReference>
<keyword evidence="6" id="KW-0479">Metal-binding</keyword>
<evidence type="ECO:0000256" key="9">
    <source>
        <dbReference type="ARBA" id="ARBA00022837"/>
    </source>
</evidence>
<dbReference type="PROSITE" id="PS50067">
    <property type="entry name" value="KINESIN_MOTOR_2"/>
    <property type="match status" value="1"/>
</dbReference>
<dbReference type="CDD" id="cd21220">
    <property type="entry name" value="CH_PLS_FIM_rpt4"/>
    <property type="match status" value="1"/>
</dbReference>
<dbReference type="GO" id="GO:0005875">
    <property type="term" value="C:microtubule associated complex"/>
    <property type="evidence" value="ECO:0007669"/>
    <property type="project" value="TreeGrafter"/>
</dbReference>
<keyword evidence="7" id="KW-0677">Repeat</keyword>
<feature type="domain" description="Calponin-homology (CH)" evidence="20">
    <location>
        <begin position="865"/>
        <end position="971"/>
    </location>
</feature>
<dbReference type="InParanoid" id="A0A2P6NVY4"/>
<evidence type="ECO:0000259" key="20">
    <source>
        <dbReference type="PROSITE" id="PS50021"/>
    </source>
</evidence>
<dbReference type="InterPro" id="IPR036872">
    <property type="entry name" value="CH_dom_sf"/>
</dbReference>
<dbReference type="InterPro" id="IPR027417">
    <property type="entry name" value="P-loop_NTPase"/>
</dbReference>
<dbReference type="SMART" id="SM00129">
    <property type="entry name" value="KISc"/>
    <property type="match status" value="1"/>
</dbReference>
<feature type="domain" description="Calponin-homology (CH)" evidence="20">
    <location>
        <begin position="982"/>
        <end position="1090"/>
    </location>
</feature>
<comment type="similarity">
    <text evidence="2">Belongs to the TRAFAC class myosin-kinesin ATPase superfamily. Kinesin family. KIN-14 subfamily.</text>
</comment>
<evidence type="ECO:0000256" key="8">
    <source>
        <dbReference type="ARBA" id="ARBA00022741"/>
    </source>
</evidence>
<dbReference type="STRING" id="1890364.A0A2P6NVY4"/>
<keyword evidence="14" id="KW-0206">Cytoskeleton</keyword>
<evidence type="ECO:0000313" key="23">
    <source>
        <dbReference type="Proteomes" id="UP000241769"/>
    </source>
</evidence>
<feature type="domain" description="Calponin-homology (CH)" evidence="20">
    <location>
        <begin position="732"/>
        <end position="834"/>
    </location>
</feature>
<evidence type="ECO:0000256" key="12">
    <source>
        <dbReference type="ARBA" id="ARBA00023175"/>
    </source>
</evidence>
<evidence type="ECO:0000256" key="1">
    <source>
        <dbReference type="ARBA" id="ARBA00004245"/>
    </source>
</evidence>
<feature type="region of interest" description="Disordered" evidence="18">
    <location>
        <begin position="483"/>
        <end position="512"/>
    </location>
</feature>
<dbReference type="InterPro" id="IPR019821">
    <property type="entry name" value="Kinesin_motor_CS"/>
</dbReference>
<proteinExistence type="inferred from homology"/>
<dbReference type="PANTHER" id="PTHR47969:SF15">
    <property type="entry name" value="CHROMOSOME-ASSOCIATED KINESIN KIF4A-RELATED"/>
    <property type="match status" value="1"/>
</dbReference>
<feature type="transmembrane region" description="Helical" evidence="19">
    <location>
        <begin position="1351"/>
        <end position="1373"/>
    </location>
</feature>
<dbReference type="Proteomes" id="UP000241769">
    <property type="component" value="Unassembled WGS sequence"/>
</dbReference>
<keyword evidence="19" id="KW-0472">Membrane</keyword>
<evidence type="ECO:0000256" key="13">
    <source>
        <dbReference type="ARBA" id="ARBA00023203"/>
    </source>
</evidence>
<evidence type="ECO:0000256" key="16">
    <source>
        <dbReference type="PROSITE-ProRule" id="PRU00283"/>
    </source>
</evidence>
<dbReference type="GO" id="GO:0005524">
    <property type="term" value="F:ATP binding"/>
    <property type="evidence" value="ECO:0007669"/>
    <property type="project" value="UniProtKB-UniRule"/>
</dbReference>
<reference evidence="22 23" key="1">
    <citation type="journal article" date="2018" name="Genome Biol. Evol.">
        <title>Multiple Roots of Fruiting Body Formation in Amoebozoa.</title>
        <authorList>
            <person name="Hillmann F."/>
            <person name="Forbes G."/>
            <person name="Novohradska S."/>
            <person name="Ferling I."/>
            <person name="Riege K."/>
            <person name="Groth M."/>
            <person name="Westermann M."/>
            <person name="Marz M."/>
            <person name="Spaller T."/>
            <person name="Winckler T."/>
            <person name="Schaap P."/>
            <person name="Glockner G."/>
        </authorList>
    </citation>
    <scope>NUCLEOTIDE SEQUENCE [LARGE SCALE GENOMIC DNA]</scope>
    <source>
        <strain evidence="22 23">Jena</strain>
    </source>
</reference>
<evidence type="ECO:0000256" key="11">
    <source>
        <dbReference type="ARBA" id="ARBA00023054"/>
    </source>
</evidence>
<evidence type="ECO:0000256" key="15">
    <source>
        <dbReference type="ARBA" id="ARBA00034704"/>
    </source>
</evidence>
<dbReference type="Pfam" id="PF09335">
    <property type="entry name" value="VTT_dom"/>
    <property type="match status" value="1"/>
</dbReference>
<comment type="subcellular location">
    <subcellularLocation>
        <location evidence="1">Cytoplasm</location>
        <location evidence="1">Cytoskeleton</location>
    </subcellularLocation>
</comment>
<dbReference type="GO" id="GO:0003779">
    <property type="term" value="F:actin binding"/>
    <property type="evidence" value="ECO:0007669"/>
    <property type="project" value="UniProtKB-KW"/>
</dbReference>
<evidence type="ECO:0000313" key="22">
    <source>
        <dbReference type="EMBL" id="PRP88123.1"/>
    </source>
</evidence>
<name>A0A2P6NVY4_9EUKA</name>
<comment type="similarity">
    <text evidence="15">Belongs to the TRAFAC class myosin-kinesin ATPase superfamily. Kinesin family. KIN-5/BimC subfamily.</text>
</comment>
<feature type="transmembrane region" description="Helical" evidence="19">
    <location>
        <begin position="1200"/>
        <end position="1221"/>
    </location>
</feature>
<evidence type="ECO:0000259" key="21">
    <source>
        <dbReference type="PROSITE" id="PS50067"/>
    </source>
</evidence>
<dbReference type="GO" id="GO:0051231">
    <property type="term" value="P:spindle elongation"/>
    <property type="evidence" value="ECO:0007669"/>
    <property type="project" value="TreeGrafter"/>
</dbReference>
<dbReference type="GO" id="GO:0007052">
    <property type="term" value="P:mitotic spindle organization"/>
    <property type="evidence" value="ECO:0007669"/>
    <property type="project" value="TreeGrafter"/>
</dbReference>
<evidence type="ECO:0000256" key="18">
    <source>
        <dbReference type="SAM" id="MobiDB-lite"/>
    </source>
</evidence>
<feature type="coiled-coil region" evidence="17">
    <location>
        <begin position="455"/>
        <end position="482"/>
    </location>
</feature>
<protein>
    <submittedName>
        <fullName evidence="22">Kinesin-like protein</fullName>
    </submittedName>
</protein>
<dbReference type="Pfam" id="PF00225">
    <property type="entry name" value="Kinesin"/>
    <property type="match status" value="1"/>
</dbReference>
<feature type="transmembrane region" description="Helical" evidence="19">
    <location>
        <begin position="1393"/>
        <end position="1415"/>
    </location>
</feature>
<feature type="coiled-coil region" evidence="17">
    <location>
        <begin position="512"/>
        <end position="578"/>
    </location>
</feature>
<keyword evidence="19" id="KW-1133">Transmembrane helix</keyword>
<feature type="transmembrane region" description="Helical" evidence="19">
    <location>
        <begin position="1277"/>
        <end position="1295"/>
    </location>
</feature>
<dbReference type="GO" id="GO:0003777">
    <property type="term" value="F:microtubule motor activity"/>
    <property type="evidence" value="ECO:0007669"/>
    <property type="project" value="InterPro"/>
</dbReference>
<dbReference type="GO" id="GO:0008017">
    <property type="term" value="F:microtubule binding"/>
    <property type="evidence" value="ECO:0007669"/>
    <property type="project" value="InterPro"/>
</dbReference>
<organism evidence="22 23">
    <name type="scientific">Planoprotostelium fungivorum</name>
    <dbReference type="NCBI Taxonomy" id="1890364"/>
    <lineage>
        <taxon>Eukaryota</taxon>
        <taxon>Amoebozoa</taxon>
        <taxon>Evosea</taxon>
        <taxon>Variosea</taxon>
        <taxon>Cavosteliida</taxon>
        <taxon>Cavosteliaceae</taxon>
        <taxon>Planoprotostelium</taxon>
    </lineage>
</organism>
<dbReference type="InterPro" id="IPR001752">
    <property type="entry name" value="Kinesin_motor_dom"/>
</dbReference>
<dbReference type="OrthoDB" id="431378at2759"/>
<evidence type="ECO:0000256" key="4">
    <source>
        <dbReference type="ARBA" id="ARBA00022490"/>
    </source>
</evidence>
<dbReference type="EMBL" id="MDYQ01000014">
    <property type="protein sequence ID" value="PRP88123.1"/>
    <property type="molecule type" value="Genomic_DNA"/>
</dbReference>
<keyword evidence="3" id="KW-0813">Transport</keyword>
<dbReference type="PRINTS" id="PR00380">
    <property type="entry name" value="KINESINHEAVY"/>
</dbReference>
<dbReference type="Pfam" id="PF00307">
    <property type="entry name" value="CH"/>
    <property type="match status" value="4"/>
</dbReference>
<keyword evidence="19" id="KW-0812">Transmembrane</keyword>
<accession>A0A2P6NVY4</accession>
<dbReference type="GO" id="GO:0007018">
    <property type="term" value="P:microtubule-based movement"/>
    <property type="evidence" value="ECO:0007669"/>
    <property type="project" value="InterPro"/>
</dbReference>
<dbReference type="FunFam" id="3.40.850.10:FF:000019">
    <property type="entry name" value="Kinesin-like protein KIN-5D"/>
    <property type="match status" value="1"/>
</dbReference>
<evidence type="ECO:0000256" key="7">
    <source>
        <dbReference type="ARBA" id="ARBA00022737"/>
    </source>
</evidence>
<evidence type="ECO:0000256" key="5">
    <source>
        <dbReference type="ARBA" id="ARBA00022701"/>
    </source>
</evidence>
<evidence type="ECO:0000256" key="2">
    <source>
        <dbReference type="ARBA" id="ARBA00010899"/>
    </source>
</evidence>
<keyword evidence="12 16" id="KW-0505">Motor protein</keyword>
<sequence>MLSSAGTCSGPAACKLSDQPTPEQTIKMDAAAADVAVKVAVRSRPMSKTELLLGSQSIIDLSEESVVLKDPNPYSSAPSYKFHFDHNYPHDISQQQVYEDLGSPILDKAFQGYNGTIFAYGQTGTGKTHCIMGSGDDLGIIPRMNKDLFARIENQSDDKIFLVSVSFLELYNETIFDLLNPKSDHKTGLKVREHPKLGVYVEDLIELVATSSDEVDRRMSDGNSVRHVASTKMNDRSSRSHSVFIVKLEQRDKSKTAEEGGSGLVAKINLVDLAGSERVAKTEAEGNVLKEASAINKSLSALGNVINALGDPKKKKGHIPFRSSKLTRLLQESLGGNTITVMIATLSPADRNFEETLNTLQYANRAKNIQNKSKKNETNPSAIMRELRDEIERLKEQLGNAGSNNPEQLRELNMKITDLEYAKKQTWDEKQRLSRAFEESRWASLAKNGMLQFRMNLMKKQKQKSDDRIQQLEAEVDNLRARIGLPPLPKPTDAGSRRGSAADIINNTSKEQESLRSENEILRYQLEQKSREMDALCTEVQMMISVEADKMSALERQIAELTNENKKLKNVAVKAGVKAETLEANQAAPLRELTSATMADYLKTALRNDAHVVKTLSEIDVKDAASDGVILCKFVNRVAPGILDERVVNTEPQTPEEVVENINLCLNSAMYLGCDIQDVTIEDIVGGDEKKLLLVVTELERVSQLNKVNVKEQRSLLKLRLDGEELEEFINLTPEQLLIRWMNYHLFNAGHENPFTNFSEDVKDSVKYILVLNQIASQCGLEGLGEANTTKRAQIMLSNADKLGCRKYITVEDIVSGNPQKNQMFITNLYLQYPDIEDYANSSSASGLEKSEELLELMESKDGELQEERAIRVWVNSLDLGYPIPHLSTKIEDGILLLQVLDKVYGKPLVNWKKVNQKPVGIYKKIENCNYAVDLGRELNFSLVGVAGKDFVDKSTKFALAFLSQAMQYHFLRKLQQFGGKEITEADMVRWVNEKVKKAGKTKSIKGFRDATMKDGLFLIDLLDAIHPGSVNYNLVSKADNEDGHTKNTKYVISVARKLGCHIFLTWEDIVQVQQKKILYLVAELMTVSNAPAQYTCVRPSVEGAPYAPSIKSVKLLSLVLMLIEYGSSLGYASFEEEITTKEGNTMPTDAPQEATIDVVKKECFTVKDMPECGEVAGANGVEKTRGQKVLAGLRRHKKMIIRLLILVSIVVAIIVTFFVLAKVGLIEKGLVHLRKIGHWGLLVVAAGEFLAGFPIPNLFTLFCIFGGFVYGFWKTYVVALPCAIIGYTVAFIFCRRFLRERVKKTLESEFTWFTDVEEMIEKESWKFVFLLRFSPIPFGILNMILSTTKIPLHVFCIAGVIPTAIVSAVYTYLGTTLKSIQEALNSSHMGTIQIVMICVNITATILVIVIIGIIGKKAYKKLQSDKEALQKQKQADETVVVQVGPMEEKTLKEGQEERENERVQDSELATVTISEMKVDDRGQQQV</sequence>
<comment type="caution">
    <text evidence="22">The sequence shown here is derived from an EMBL/GenBank/DDBJ whole genome shotgun (WGS) entry which is preliminary data.</text>
</comment>
<keyword evidence="8 16" id="KW-0547">Nucleotide-binding</keyword>
<evidence type="ECO:0000256" key="3">
    <source>
        <dbReference type="ARBA" id="ARBA00022448"/>
    </source>
</evidence>
<dbReference type="InterPro" id="IPR001715">
    <property type="entry name" value="CH_dom"/>
</dbReference>
<feature type="binding site" evidence="16">
    <location>
        <begin position="121"/>
        <end position="128"/>
    </location>
    <ligand>
        <name>ATP</name>
        <dbReference type="ChEBI" id="CHEBI:30616"/>
    </ligand>
</feature>